<evidence type="ECO:0000313" key="3">
    <source>
        <dbReference type="Proteomes" id="UP000182241"/>
    </source>
</evidence>
<feature type="signal peptide" evidence="1">
    <location>
        <begin position="1"/>
        <end position="30"/>
    </location>
</feature>
<name>A0A1H5AC70_TSUTY</name>
<sequence length="121" mass="12454">MIIRTKIVAATAALAAAAGIAAVAPGAANASPNGCDVHQWTVTHLETPSSSVSICRWQGDGRTEYRGFGKGNGLAVTAPVVWSNGSSYSAVNNGYTYRVDVGRGLAVIAPNGYQISYEPAL</sequence>
<protein>
    <recommendedName>
        <fullName evidence="4">Streptomyces killer toxin-like beta/gamma crystallin domain-containing protein</fullName>
    </recommendedName>
</protein>
<dbReference type="AlphaFoldDB" id="A0A1H5AC70"/>
<dbReference type="Proteomes" id="UP000182241">
    <property type="component" value="Unassembled WGS sequence"/>
</dbReference>
<dbReference type="EMBL" id="FNSA01000003">
    <property type="protein sequence ID" value="SED39907.1"/>
    <property type="molecule type" value="Genomic_DNA"/>
</dbReference>
<proteinExistence type="predicted"/>
<gene>
    <name evidence="2" type="ORF">SAMN04489793_4851</name>
</gene>
<dbReference type="RefSeq" id="WP_068522830.1">
    <property type="nucleotide sequence ID" value="NZ_CBDRGN010000006.1"/>
</dbReference>
<keyword evidence="3" id="KW-1185">Reference proteome</keyword>
<dbReference type="GeneID" id="300996889"/>
<reference evidence="3" key="1">
    <citation type="submission" date="2016-10" db="EMBL/GenBank/DDBJ databases">
        <authorList>
            <person name="Varghese N."/>
            <person name="Submissions S."/>
        </authorList>
    </citation>
    <scope>NUCLEOTIDE SEQUENCE [LARGE SCALE GENOMIC DNA]</scope>
    <source>
        <strain evidence="3">DSM 44234</strain>
    </source>
</reference>
<dbReference type="OrthoDB" id="4774092at2"/>
<accession>A0A1H5AC70</accession>
<keyword evidence="1" id="KW-0732">Signal</keyword>
<evidence type="ECO:0008006" key="4">
    <source>
        <dbReference type="Google" id="ProtNLM"/>
    </source>
</evidence>
<organism evidence="2 3">
    <name type="scientific">Tsukamurella tyrosinosolvens</name>
    <dbReference type="NCBI Taxonomy" id="57704"/>
    <lineage>
        <taxon>Bacteria</taxon>
        <taxon>Bacillati</taxon>
        <taxon>Actinomycetota</taxon>
        <taxon>Actinomycetes</taxon>
        <taxon>Mycobacteriales</taxon>
        <taxon>Tsukamurellaceae</taxon>
        <taxon>Tsukamurella</taxon>
    </lineage>
</organism>
<evidence type="ECO:0000313" key="2">
    <source>
        <dbReference type="EMBL" id="SED39907.1"/>
    </source>
</evidence>
<dbReference type="STRING" id="57704.SAMN04489793_4851"/>
<evidence type="ECO:0000256" key="1">
    <source>
        <dbReference type="SAM" id="SignalP"/>
    </source>
</evidence>
<feature type="chain" id="PRO_5009844449" description="Streptomyces killer toxin-like beta/gamma crystallin domain-containing protein" evidence="1">
    <location>
        <begin position="31"/>
        <end position="121"/>
    </location>
</feature>